<protein>
    <recommendedName>
        <fullName evidence="1">DUF6533 domain-containing protein</fullName>
    </recommendedName>
</protein>
<gene>
    <name evidence="2" type="ORF">OBBRIDRAFT_184129</name>
</gene>
<dbReference type="AlphaFoldDB" id="A0A8E2DHG1"/>
<dbReference type="Proteomes" id="UP000250043">
    <property type="component" value="Unassembled WGS sequence"/>
</dbReference>
<evidence type="ECO:0000313" key="3">
    <source>
        <dbReference type="Proteomes" id="UP000250043"/>
    </source>
</evidence>
<accession>A0A8E2DHG1</accession>
<keyword evidence="3" id="KW-1185">Reference proteome</keyword>
<feature type="domain" description="DUF6533" evidence="1">
    <location>
        <begin position="22"/>
        <end position="65"/>
    </location>
</feature>
<dbReference type="EMBL" id="KV722501">
    <property type="protein sequence ID" value="OCH87042.1"/>
    <property type="molecule type" value="Genomic_DNA"/>
</dbReference>
<dbReference type="Pfam" id="PF20151">
    <property type="entry name" value="DUF6533"/>
    <property type="match status" value="1"/>
</dbReference>
<reference evidence="2 3" key="1">
    <citation type="submission" date="2016-07" db="EMBL/GenBank/DDBJ databases">
        <title>Draft genome of the white-rot fungus Obba rivulosa 3A-2.</title>
        <authorList>
            <consortium name="DOE Joint Genome Institute"/>
            <person name="Miettinen O."/>
            <person name="Riley R."/>
            <person name="Acob R."/>
            <person name="Barry K."/>
            <person name="Cullen D."/>
            <person name="De Vries R."/>
            <person name="Hainaut M."/>
            <person name="Hatakka A."/>
            <person name="Henrissat B."/>
            <person name="Hilden K."/>
            <person name="Kuo R."/>
            <person name="Labutti K."/>
            <person name="Lipzen A."/>
            <person name="Makela M.R."/>
            <person name="Sandor L."/>
            <person name="Spatafora J.W."/>
            <person name="Grigoriev I.V."/>
            <person name="Hibbett D.S."/>
        </authorList>
    </citation>
    <scope>NUCLEOTIDE SEQUENCE [LARGE SCALE GENOMIC DNA]</scope>
    <source>
        <strain evidence="2 3">3A-2</strain>
    </source>
</reference>
<sequence>MSTSTQAVATFVQSEIFEGSITLALSALVFYDHLCILSLGIEHIWGRRFISVTLLFHLNRWTTFVHSVVNWFTFYLFDTLPPHCPALIGFCTPTCLVYHMVGGGSWRLSTAVCALSMVPAVTNAYRNFGLIWY</sequence>
<name>A0A8E2DHG1_9APHY</name>
<organism evidence="2 3">
    <name type="scientific">Obba rivulosa</name>
    <dbReference type="NCBI Taxonomy" id="1052685"/>
    <lineage>
        <taxon>Eukaryota</taxon>
        <taxon>Fungi</taxon>
        <taxon>Dikarya</taxon>
        <taxon>Basidiomycota</taxon>
        <taxon>Agaricomycotina</taxon>
        <taxon>Agaricomycetes</taxon>
        <taxon>Polyporales</taxon>
        <taxon>Gelatoporiaceae</taxon>
        <taxon>Obba</taxon>
    </lineage>
</organism>
<dbReference type="OrthoDB" id="2804045at2759"/>
<evidence type="ECO:0000259" key="1">
    <source>
        <dbReference type="Pfam" id="PF20151"/>
    </source>
</evidence>
<proteinExistence type="predicted"/>
<dbReference type="InterPro" id="IPR045340">
    <property type="entry name" value="DUF6533"/>
</dbReference>
<evidence type="ECO:0000313" key="2">
    <source>
        <dbReference type="EMBL" id="OCH87042.1"/>
    </source>
</evidence>